<dbReference type="SUPFAM" id="SSF52540">
    <property type="entry name" value="P-loop containing nucleoside triphosphate hydrolases"/>
    <property type="match status" value="1"/>
</dbReference>
<evidence type="ECO:0000256" key="5">
    <source>
        <dbReference type="ARBA" id="ARBA00022756"/>
    </source>
</evidence>
<dbReference type="GO" id="GO:0000287">
    <property type="term" value="F:magnesium ion binding"/>
    <property type="evidence" value="ECO:0007669"/>
    <property type="project" value="UniProtKB-UniRule"/>
</dbReference>
<feature type="binding site" evidence="9">
    <location>
        <position position="42"/>
    </location>
    <ligand>
        <name>substrate</name>
    </ligand>
</feature>
<reference evidence="11" key="1">
    <citation type="submission" date="2019-02" db="EMBL/GenBank/DDBJ databases">
        <title>Isolation and identification of novel species under the genus Muribaculum.</title>
        <authorList>
            <person name="Miyake S."/>
            <person name="Ding Y."/>
            <person name="Low A."/>
            <person name="Soh M."/>
            <person name="Seedorf H."/>
        </authorList>
    </citation>
    <scope>NUCLEOTIDE SEQUENCE [LARGE SCALE GENOMIC DNA]</scope>
    <source>
        <strain evidence="11">H5</strain>
    </source>
</reference>
<dbReference type="GO" id="GO:0009102">
    <property type="term" value="P:biotin biosynthetic process"/>
    <property type="evidence" value="ECO:0007669"/>
    <property type="project" value="UniProtKB-UniRule"/>
</dbReference>
<comment type="subunit">
    <text evidence="9">Homodimer.</text>
</comment>
<comment type="cofactor">
    <cofactor evidence="9">
        <name>Mg(2+)</name>
        <dbReference type="ChEBI" id="CHEBI:18420"/>
    </cofactor>
</comment>
<keyword evidence="7 9" id="KW-0460">Magnesium</keyword>
<name>A0A4P7W2S8_9BACT</name>
<keyword evidence="2 9" id="KW-0436">Ligase</keyword>
<feature type="binding site" evidence="9">
    <location>
        <position position="17"/>
    </location>
    <ligand>
        <name>Mg(2+)</name>
        <dbReference type="ChEBI" id="CHEBI:18420"/>
    </ligand>
</feature>
<feature type="binding site" evidence="9">
    <location>
        <position position="50"/>
    </location>
    <ligand>
        <name>Mg(2+)</name>
        <dbReference type="ChEBI" id="CHEBI:18420"/>
    </ligand>
</feature>
<evidence type="ECO:0000256" key="8">
    <source>
        <dbReference type="ARBA" id="ARBA00047386"/>
    </source>
</evidence>
<comment type="caution">
    <text evidence="9">Lacks conserved residue(s) required for the propagation of feature annotation.</text>
</comment>
<dbReference type="GO" id="GO:0005524">
    <property type="term" value="F:ATP binding"/>
    <property type="evidence" value="ECO:0007669"/>
    <property type="project" value="UniProtKB-UniRule"/>
</dbReference>
<dbReference type="PANTHER" id="PTHR43210">
    <property type="entry name" value="DETHIOBIOTIN SYNTHETASE"/>
    <property type="match status" value="1"/>
</dbReference>
<evidence type="ECO:0000313" key="11">
    <source>
        <dbReference type="Proteomes" id="UP000297149"/>
    </source>
</evidence>
<dbReference type="Proteomes" id="UP000297149">
    <property type="component" value="Chromosome"/>
</dbReference>
<evidence type="ECO:0000256" key="1">
    <source>
        <dbReference type="ARBA" id="ARBA00022490"/>
    </source>
</evidence>
<dbReference type="GO" id="GO:0005829">
    <property type="term" value="C:cytosol"/>
    <property type="evidence" value="ECO:0007669"/>
    <property type="project" value="TreeGrafter"/>
</dbReference>
<organism evidence="10 11">
    <name type="scientific">Duncaniella dubosii</name>
    <dbReference type="NCBI Taxonomy" id="2518971"/>
    <lineage>
        <taxon>Bacteria</taxon>
        <taxon>Pseudomonadati</taxon>
        <taxon>Bacteroidota</taxon>
        <taxon>Bacteroidia</taxon>
        <taxon>Bacteroidales</taxon>
        <taxon>Muribaculaceae</taxon>
        <taxon>Duncaniella</taxon>
    </lineage>
</organism>
<keyword evidence="4 9" id="KW-0547">Nucleotide-binding</keyword>
<gene>
    <name evidence="9 10" type="primary">bioD</name>
    <name evidence="10" type="ORF">E7747_04985</name>
</gene>
<sequence length="212" mass="23458">MGQAYFISGIDTDAGKSYVTGYIASRLMKEGKSVATQKFIQTGNIGFSEDIDLHRKIMGIGPLPEDIDHTTAPIIFSYPASAQLAARMDERDIDLNIIDRSTEILCSRYDIVLVEGAGGLMVPITDDFFTIDYVESRKLPIILVTNGVLGSINHTILSLEAIKSRGIRLAAVIYNEHFDTDRIISADSQAFLRRYVSRNFPDTCFATIPTLD</sequence>
<comment type="function">
    <text evidence="9">Catalyzes a mechanistically unusual reaction, the ATP-dependent insertion of CO2 between the N7 and N8 nitrogen atoms of 7,8-diaminopelargonic acid (DAPA, also called 7,8-diammoniononanoate) to form a ureido ring.</text>
</comment>
<evidence type="ECO:0000256" key="2">
    <source>
        <dbReference type="ARBA" id="ARBA00022598"/>
    </source>
</evidence>
<comment type="catalytic activity">
    <reaction evidence="8">
        <text>(7R,8S)-8-amino-7-(carboxyamino)nonanoate + ATP = (4R,5S)-dethiobiotin + ADP + phosphate + H(+)</text>
        <dbReference type="Rhea" id="RHEA:63684"/>
        <dbReference type="ChEBI" id="CHEBI:15378"/>
        <dbReference type="ChEBI" id="CHEBI:30616"/>
        <dbReference type="ChEBI" id="CHEBI:43474"/>
        <dbReference type="ChEBI" id="CHEBI:149470"/>
        <dbReference type="ChEBI" id="CHEBI:149473"/>
        <dbReference type="ChEBI" id="CHEBI:456216"/>
    </reaction>
</comment>
<feature type="active site" evidence="9">
    <location>
        <position position="38"/>
    </location>
</feature>
<comment type="subcellular location">
    <subcellularLocation>
        <location evidence="9">Cytoplasm</location>
    </subcellularLocation>
</comment>
<accession>A0A4P7W2S8</accession>
<feature type="binding site" evidence="9">
    <location>
        <position position="50"/>
    </location>
    <ligand>
        <name>ATP</name>
        <dbReference type="ChEBI" id="CHEBI:30616"/>
    </ligand>
</feature>
<dbReference type="AlphaFoldDB" id="A0A4P7W2S8"/>
<dbReference type="KEGG" id="ddb:E7747_04985"/>
<evidence type="ECO:0000256" key="3">
    <source>
        <dbReference type="ARBA" id="ARBA00022723"/>
    </source>
</evidence>
<dbReference type="InterPro" id="IPR027417">
    <property type="entry name" value="P-loop_NTPase"/>
</dbReference>
<dbReference type="GO" id="GO:0004141">
    <property type="term" value="F:dethiobiotin synthase activity"/>
    <property type="evidence" value="ECO:0007669"/>
    <property type="project" value="UniProtKB-UniRule"/>
</dbReference>
<dbReference type="Pfam" id="PF13500">
    <property type="entry name" value="AAA_26"/>
    <property type="match status" value="1"/>
</dbReference>
<dbReference type="CDD" id="cd03109">
    <property type="entry name" value="DTBS"/>
    <property type="match status" value="1"/>
</dbReference>
<keyword evidence="6 9" id="KW-0067">ATP-binding</keyword>
<evidence type="ECO:0000256" key="9">
    <source>
        <dbReference type="HAMAP-Rule" id="MF_00336"/>
    </source>
</evidence>
<feature type="binding site" evidence="9">
    <location>
        <begin position="115"/>
        <end position="118"/>
    </location>
    <ligand>
        <name>ATP</name>
        <dbReference type="ChEBI" id="CHEBI:30616"/>
    </ligand>
</feature>
<dbReference type="PANTHER" id="PTHR43210:SF2">
    <property type="entry name" value="ATP-DEPENDENT DETHIOBIOTIN SYNTHETASE BIOD 2"/>
    <property type="match status" value="1"/>
</dbReference>
<feature type="binding site" evidence="9">
    <location>
        <position position="115"/>
    </location>
    <ligand>
        <name>Mg(2+)</name>
        <dbReference type="ChEBI" id="CHEBI:18420"/>
    </ligand>
</feature>
<evidence type="ECO:0000256" key="7">
    <source>
        <dbReference type="ARBA" id="ARBA00022842"/>
    </source>
</evidence>
<keyword evidence="5 9" id="KW-0093">Biotin biosynthesis</keyword>
<dbReference type="EC" id="6.3.3.3" evidence="9"/>
<keyword evidence="11" id="KW-1185">Reference proteome</keyword>
<protein>
    <recommendedName>
        <fullName evidence="9">ATP-dependent dethiobiotin synthetase BioD</fullName>
        <ecNumber evidence="9">6.3.3.3</ecNumber>
    </recommendedName>
    <alternativeName>
        <fullName evidence="9">DTB synthetase</fullName>
        <shortName evidence="9">DTBS</shortName>
    </alternativeName>
    <alternativeName>
        <fullName evidence="9">Dethiobiotin synthase</fullName>
    </alternativeName>
</protein>
<feature type="binding site" evidence="9">
    <location>
        <begin position="175"/>
        <end position="176"/>
    </location>
    <ligand>
        <name>ATP</name>
        <dbReference type="ChEBI" id="CHEBI:30616"/>
    </ligand>
</feature>
<keyword evidence="1 9" id="KW-0963">Cytoplasm</keyword>
<dbReference type="PIRSF" id="PIRSF006755">
    <property type="entry name" value="DTB_synth"/>
    <property type="match status" value="1"/>
</dbReference>
<keyword evidence="3 9" id="KW-0479">Metal-binding</keyword>
<dbReference type="RefSeq" id="WP_136414494.1">
    <property type="nucleotide sequence ID" value="NZ_CP039396.1"/>
</dbReference>
<dbReference type="HAMAP" id="MF_00336">
    <property type="entry name" value="BioD"/>
    <property type="match status" value="1"/>
</dbReference>
<evidence type="ECO:0000313" key="10">
    <source>
        <dbReference type="EMBL" id="QCD41695.1"/>
    </source>
</evidence>
<dbReference type="UniPathway" id="UPA00078">
    <property type="reaction ID" value="UER00161"/>
</dbReference>
<feature type="binding site" evidence="9">
    <location>
        <begin position="13"/>
        <end position="18"/>
    </location>
    <ligand>
        <name>ATP</name>
        <dbReference type="ChEBI" id="CHEBI:30616"/>
    </ligand>
</feature>
<proteinExistence type="inferred from homology"/>
<dbReference type="Gene3D" id="3.40.50.300">
    <property type="entry name" value="P-loop containing nucleotide triphosphate hydrolases"/>
    <property type="match status" value="1"/>
</dbReference>
<dbReference type="NCBIfam" id="TIGR00347">
    <property type="entry name" value="bioD"/>
    <property type="match status" value="1"/>
</dbReference>
<comment type="similarity">
    <text evidence="9">Belongs to the dethiobiotin synthetase family.</text>
</comment>
<dbReference type="EMBL" id="CP039396">
    <property type="protein sequence ID" value="QCD41695.1"/>
    <property type="molecule type" value="Genomic_DNA"/>
</dbReference>
<evidence type="ECO:0000256" key="6">
    <source>
        <dbReference type="ARBA" id="ARBA00022840"/>
    </source>
</evidence>
<evidence type="ECO:0000256" key="4">
    <source>
        <dbReference type="ARBA" id="ARBA00022741"/>
    </source>
</evidence>
<comment type="pathway">
    <text evidence="9">Cofactor biosynthesis; biotin biosynthesis; biotin from 7,8-diaminononanoate: step 1/2.</text>
</comment>
<comment type="catalytic activity">
    <reaction evidence="9">
        <text>(7R,8S)-7,8-diammoniononanoate + CO2 + ATP = (4R,5S)-dethiobiotin + ADP + phosphate + 3 H(+)</text>
        <dbReference type="Rhea" id="RHEA:15805"/>
        <dbReference type="ChEBI" id="CHEBI:15378"/>
        <dbReference type="ChEBI" id="CHEBI:16526"/>
        <dbReference type="ChEBI" id="CHEBI:30616"/>
        <dbReference type="ChEBI" id="CHEBI:43474"/>
        <dbReference type="ChEBI" id="CHEBI:149469"/>
        <dbReference type="ChEBI" id="CHEBI:149473"/>
        <dbReference type="ChEBI" id="CHEBI:456216"/>
        <dbReference type="EC" id="6.3.3.3"/>
    </reaction>
</comment>
<dbReference type="InterPro" id="IPR004472">
    <property type="entry name" value="DTB_synth_BioD"/>
</dbReference>